<name>A0AAV4AYM9_9GAST</name>
<feature type="compositionally biased region" description="Basic and acidic residues" evidence="1">
    <location>
        <begin position="49"/>
        <end position="64"/>
    </location>
</feature>
<protein>
    <submittedName>
        <fullName evidence="2">Uncharacterized protein</fullName>
    </submittedName>
</protein>
<feature type="compositionally biased region" description="Basic and acidic residues" evidence="1">
    <location>
        <begin position="1"/>
        <end position="39"/>
    </location>
</feature>
<gene>
    <name evidence="2" type="ORF">PoB_003998500</name>
</gene>
<feature type="region of interest" description="Disordered" evidence="1">
    <location>
        <begin position="1"/>
        <end position="76"/>
    </location>
</feature>
<organism evidence="2 3">
    <name type="scientific">Plakobranchus ocellatus</name>
    <dbReference type="NCBI Taxonomy" id="259542"/>
    <lineage>
        <taxon>Eukaryota</taxon>
        <taxon>Metazoa</taxon>
        <taxon>Spiralia</taxon>
        <taxon>Lophotrochozoa</taxon>
        <taxon>Mollusca</taxon>
        <taxon>Gastropoda</taxon>
        <taxon>Heterobranchia</taxon>
        <taxon>Euthyneura</taxon>
        <taxon>Panpulmonata</taxon>
        <taxon>Sacoglossa</taxon>
        <taxon>Placobranchoidea</taxon>
        <taxon>Plakobranchidae</taxon>
        <taxon>Plakobranchus</taxon>
    </lineage>
</organism>
<proteinExistence type="predicted"/>
<reference evidence="2 3" key="1">
    <citation type="journal article" date="2021" name="Elife">
        <title>Chloroplast acquisition without the gene transfer in kleptoplastic sea slugs, Plakobranchus ocellatus.</title>
        <authorList>
            <person name="Maeda T."/>
            <person name="Takahashi S."/>
            <person name="Yoshida T."/>
            <person name="Shimamura S."/>
            <person name="Takaki Y."/>
            <person name="Nagai Y."/>
            <person name="Toyoda A."/>
            <person name="Suzuki Y."/>
            <person name="Arimoto A."/>
            <person name="Ishii H."/>
            <person name="Satoh N."/>
            <person name="Nishiyama T."/>
            <person name="Hasebe M."/>
            <person name="Maruyama T."/>
            <person name="Minagawa J."/>
            <person name="Obokata J."/>
            <person name="Shigenobu S."/>
        </authorList>
    </citation>
    <scope>NUCLEOTIDE SEQUENCE [LARGE SCALE GENOMIC DNA]</scope>
</reference>
<evidence type="ECO:0000313" key="3">
    <source>
        <dbReference type="Proteomes" id="UP000735302"/>
    </source>
</evidence>
<accession>A0AAV4AYM9</accession>
<evidence type="ECO:0000256" key="1">
    <source>
        <dbReference type="SAM" id="MobiDB-lite"/>
    </source>
</evidence>
<comment type="caution">
    <text evidence="2">The sequence shown here is derived from an EMBL/GenBank/DDBJ whole genome shotgun (WGS) entry which is preliminary data.</text>
</comment>
<sequence length="76" mass="8498">MGKDADHPTERSPLPHESGSLEKRGSQEMESELHDRAREAPSVAGYAYHGEDYHSSQRENRERSASLANDESDSID</sequence>
<dbReference type="Proteomes" id="UP000735302">
    <property type="component" value="Unassembled WGS sequence"/>
</dbReference>
<evidence type="ECO:0000313" key="2">
    <source>
        <dbReference type="EMBL" id="GFO13480.1"/>
    </source>
</evidence>
<keyword evidence="3" id="KW-1185">Reference proteome</keyword>
<dbReference type="AlphaFoldDB" id="A0AAV4AYM9"/>
<dbReference type="EMBL" id="BLXT01004491">
    <property type="protein sequence ID" value="GFO13480.1"/>
    <property type="molecule type" value="Genomic_DNA"/>
</dbReference>